<evidence type="ECO:0000313" key="3">
    <source>
        <dbReference type="EMBL" id="KAF2094046.1"/>
    </source>
</evidence>
<feature type="compositionally biased region" description="Low complexity" evidence="1">
    <location>
        <begin position="170"/>
        <end position="187"/>
    </location>
</feature>
<evidence type="ECO:0000256" key="1">
    <source>
        <dbReference type="SAM" id="MobiDB-lite"/>
    </source>
</evidence>
<dbReference type="PANTHER" id="PTHR39607">
    <property type="entry name" value="XANTHOCILLIN BIOSYNTHESIS CLUSTER TRANSCRIPTION FACTOR XANC-RELATED"/>
    <property type="match status" value="1"/>
</dbReference>
<organism evidence="3 4">
    <name type="scientific">Rhizodiscina lignyota</name>
    <dbReference type="NCBI Taxonomy" id="1504668"/>
    <lineage>
        <taxon>Eukaryota</taxon>
        <taxon>Fungi</taxon>
        <taxon>Dikarya</taxon>
        <taxon>Ascomycota</taxon>
        <taxon>Pezizomycotina</taxon>
        <taxon>Dothideomycetes</taxon>
        <taxon>Pleosporomycetidae</taxon>
        <taxon>Aulographales</taxon>
        <taxon>Rhizodiscinaceae</taxon>
        <taxon>Rhizodiscina</taxon>
    </lineage>
</organism>
<feature type="region of interest" description="Disordered" evidence="1">
    <location>
        <begin position="40"/>
        <end position="187"/>
    </location>
</feature>
<proteinExistence type="predicted"/>
<dbReference type="OrthoDB" id="5387389at2759"/>
<comment type="caution">
    <text evidence="3">The sequence shown here is derived from an EMBL/GenBank/DDBJ whole genome shotgun (WGS) entry which is preliminary data.</text>
</comment>
<dbReference type="PROSITE" id="PS00036">
    <property type="entry name" value="BZIP_BASIC"/>
    <property type="match status" value="1"/>
</dbReference>
<feature type="compositionally biased region" description="Polar residues" evidence="1">
    <location>
        <begin position="158"/>
        <end position="168"/>
    </location>
</feature>
<evidence type="ECO:0000259" key="2">
    <source>
        <dbReference type="PROSITE" id="PS00036"/>
    </source>
</evidence>
<dbReference type="SUPFAM" id="SSF57959">
    <property type="entry name" value="Leucine zipper domain"/>
    <property type="match status" value="1"/>
</dbReference>
<dbReference type="InterPro" id="IPR052635">
    <property type="entry name" value="Sec_Metab_Biosynth_Reg"/>
</dbReference>
<dbReference type="Gene3D" id="1.20.5.170">
    <property type="match status" value="1"/>
</dbReference>
<reference evidence="3" key="1">
    <citation type="journal article" date="2020" name="Stud. Mycol.">
        <title>101 Dothideomycetes genomes: a test case for predicting lifestyles and emergence of pathogens.</title>
        <authorList>
            <person name="Haridas S."/>
            <person name="Albert R."/>
            <person name="Binder M."/>
            <person name="Bloem J."/>
            <person name="Labutti K."/>
            <person name="Salamov A."/>
            <person name="Andreopoulos B."/>
            <person name="Baker S."/>
            <person name="Barry K."/>
            <person name="Bills G."/>
            <person name="Bluhm B."/>
            <person name="Cannon C."/>
            <person name="Castanera R."/>
            <person name="Culley D."/>
            <person name="Daum C."/>
            <person name="Ezra D."/>
            <person name="Gonzalez J."/>
            <person name="Henrissat B."/>
            <person name="Kuo A."/>
            <person name="Liang C."/>
            <person name="Lipzen A."/>
            <person name="Lutzoni F."/>
            <person name="Magnuson J."/>
            <person name="Mondo S."/>
            <person name="Nolan M."/>
            <person name="Ohm R."/>
            <person name="Pangilinan J."/>
            <person name="Park H.-J."/>
            <person name="Ramirez L."/>
            <person name="Alfaro M."/>
            <person name="Sun H."/>
            <person name="Tritt A."/>
            <person name="Yoshinaga Y."/>
            <person name="Zwiers L.-H."/>
            <person name="Turgeon B."/>
            <person name="Goodwin S."/>
            <person name="Spatafora J."/>
            <person name="Crous P."/>
            <person name="Grigoriev I."/>
        </authorList>
    </citation>
    <scope>NUCLEOTIDE SEQUENCE</scope>
    <source>
        <strain evidence="3">CBS 133067</strain>
    </source>
</reference>
<protein>
    <recommendedName>
        <fullName evidence="2">BZIP domain-containing protein</fullName>
    </recommendedName>
</protein>
<feature type="compositionally biased region" description="Low complexity" evidence="1">
    <location>
        <begin position="49"/>
        <end position="63"/>
    </location>
</feature>
<dbReference type="PANTHER" id="PTHR39607:SF2">
    <property type="entry name" value="BZIP DOMAIN-CONTAINING PROTEIN"/>
    <property type="match status" value="1"/>
</dbReference>
<dbReference type="InterPro" id="IPR004827">
    <property type="entry name" value="bZIP"/>
</dbReference>
<name>A0A9P4M0X4_9PEZI</name>
<dbReference type="InterPro" id="IPR046347">
    <property type="entry name" value="bZIP_sf"/>
</dbReference>
<dbReference type="GO" id="GO:0003700">
    <property type="term" value="F:DNA-binding transcription factor activity"/>
    <property type="evidence" value="ECO:0007669"/>
    <property type="project" value="InterPro"/>
</dbReference>
<keyword evidence="4" id="KW-1185">Reference proteome</keyword>
<feature type="compositionally biased region" description="Polar residues" evidence="1">
    <location>
        <begin position="113"/>
        <end position="124"/>
    </location>
</feature>
<sequence>MHISAASTPWRFGYCQVLEQQEIYLPDTIDPALLSPPIKRRRLEREMSQEQSGASSSAATEAETTPDVETTEDWSTITDPAERRRVQNRLAQRKFRQKNKEQKEERERDLQNQERAASSYSTPEPSEIDAGTELSGLPWGGPSLQHVISAGKERERASTSQAGSSSMHIGSPASQASQPSQGGTSSR</sequence>
<accession>A0A9P4M0X4</accession>
<gene>
    <name evidence="3" type="ORF">NA57DRAFT_60695</name>
</gene>
<feature type="domain" description="BZIP" evidence="2">
    <location>
        <begin position="83"/>
        <end position="98"/>
    </location>
</feature>
<feature type="compositionally biased region" description="Basic and acidic residues" evidence="1">
    <location>
        <begin position="98"/>
        <end position="112"/>
    </location>
</feature>
<dbReference type="Proteomes" id="UP000799772">
    <property type="component" value="Unassembled WGS sequence"/>
</dbReference>
<dbReference type="EMBL" id="ML978135">
    <property type="protein sequence ID" value="KAF2094046.1"/>
    <property type="molecule type" value="Genomic_DNA"/>
</dbReference>
<evidence type="ECO:0000313" key="4">
    <source>
        <dbReference type="Proteomes" id="UP000799772"/>
    </source>
</evidence>
<dbReference type="AlphaFoldDB" id="A0A9P4M0X4"/>
<dbReference type="CDD" id="cd14688">
    <property type="entry name" value="bZIP_YAP"/>
    <property type="match status" value="1"/>
</dbReference>